<organism evidence="2 3">
    <name type="scientific">Algoriphagus faecimaris</name>
    <dbReference type="NCBI Taxonomy" id="686796"/>
    <lineage>
        <taxon>Bacteria</taxon>
        <taxon>Pseudomonadati</taxon>
        <taxon>Bacteroidota</taxon>
        <taxon>Cytophagia</taxon>
        <taxon>Cytophagales</taxon>
        <taxon>Cyclobacteriaceae</taxon>
        <taxon>Algoriphagus</taxon>
    </lineage>
</organism>
<dbReference type="EMBL" id="FNAC01000049">
    <property type="protein sequence ID" value="SDD71161.1"/>
    <property type="molecule type" value="Genomic_DNA"/>
</dbReference>
<dbReference type="GO" id="GO:0003677">
    <property type="term" value="F:DNA binding"/>
    <property type="evidence" value="ECO:0007669"/>
    <property type="project" value="UniProtKB-KW"/>
</dbReference>
<name>A0A1G6WZ88_9BACT</name>
<evidence type="ECO:0000313" key="3">
    <source>
        <dbReference type="Proteomes" id="UP000199060"/>
    </source>
</evidence>
<protein>
    <submittedName>
        <fullName evidence="2">Predicted transcriptional regulator YdeE, contains AraC-type DNA-binding domain</fullName>
    </submittedName>
</protein>
<evidence type="ECO:0000313" key="2">
    <source>
        <dbReference type="EMBL" id="SDD71161.1"/>
    </source>
</evidence>
<dbReference type="AlphaFoldDB" id="A0A1G6WZ88"/>
<keyword evidence="3" id="KW-1185">Reference proteome</keyword>
<dbReference type="SMART" id="SM00871">
    <property type="entry name" value="AraC_E_bind"/>
    <property type="match status" value="1"/>
</dbReference>
<accession>A0A1G6WZ88</accession>
<dbReference type="InterPro" id="IPR053182">
    <property type="entry name" value="YobU-like_regulator"/>
</dbReference>
<reference evidence="3" key="1">
    <citation type="submission" date="2016-10" db="EMBL/GenBank/DDBJ databases">
        <authorList>
            <person name="Varghese N."/>
            <person name="Submissions S."/>
        </authorList>
    </citation>
    <scope>NUCLEOTIDE SEQUENCE [LARGE SCALE GENOMIC DNA]</scope>
    <source>
        <strain evidence="3">DSM 23095</strain>
    </source>
</reference>
<gene>
    <name evidence="2" type="ORF">SAMN04488104_104927</name>
</gene>
<proteinExistence type="predicted"/>
<dbReference type="Gene3D" id="3.20.80.10">
    <property type="entry name" value="Regulatory factor, effector binding domain"/>
    <property type="match status" value="1"/>
</dbReference>
<dbReference type="Proteomes" id="UP000199060">
    <property type="component" value="Unassembled WGS sequence"/>
</dbReference>
<dbReference type="InterPro" id="IPR029441">
    <property type="entry name" value="Cass2"/>
</dbReference>
<dbReference type="SUPFAM" id="SSF55136">
    <property type="entry name" value="Probable bacterial effector-binding domain"/>
    <property type="match status" value="1"/>
</dbReference>
<dbReference type="InterPro" id="IPR011256">
    <property type="entry name" value="Reg_factor_effector_dom_sf"/>
</dbReference>
<dbReference type="PANTHER" id="PTHR36444:SF2">
    <property type="entry name" value="TRANSCRIPTIONAL REGULATOR PROTEIN YOBU-RELATED"/>
    <property type="match status" value="1"/>
</dbReference>
<sequence length="159" mass="18182">MNLNQKNIETLPSFELIGIKLPNKTWNRGGKSSVYAGNLWQRFHDAGVFHQIPSKLSEEVYAVYFDYDGDQDDPFSYFIGCKVSPNALLPEGLDRLIIPSQTYQKLIAKGPMPDCISGLWKEIWQSEISRAFIVDFEIYGEKSKNWEPAEVDVYLSINP</sequence>
<dbReference type="OrthoDB" id="9801008at2"/>
<dbReference type="Pfam" id="PF14526">
    <property type="entry name" value="Cass2"/>
    <property type="match status" value="1"/>
</dbReference>
<keyword evidence="2" id="KW-0238">DNA-binding</keyword>
<dbReference type="InterPro" id="IPR010499">
    <property type="entry name" value="AraC_E-bd"/>
</dbReference>
<dbReference type="RefSeq" id="WP_087941118.1">
    <property type="nucleotide sequence ID" value="NZ_FNAC01000049.1"/>
</dbReference>
<dbReference type="PANTHER" id="PTHR36444">
    <property type="entry name" value="TRANSCRIPTIONAL REGULATOR PROTEIN YOBU-RELATED"/>
    <property type="match status" value="1"/>
</dbReference>
<feature type="domain" description="AraC effector-binding" evidence="1">
    <location>
        <begin position="4"/>
        <end position="158"/>
    </location>
</feature>
<dbReference type="STRING" id="686796.SAMN04488104_104927"/>
<evidence type="ECO:0000259" key="1">
    <source>
        <dbReference type="SMART" id="SM00871"/>
    </source>
</evidence>